<reference evidence="2 3" key="1">
    <citation type="submission" date="2017-02" db="EMBL/GenBank/DDBJ databases">
        <title>Comeplete genome sequence of Bacteriophage pVco-5, that infects Vibrio corallilyticus.</title>
        <authorList>
            <person name="Kim H.J."/>
            <person name="Park S.C."/>
        </authorList>
    </citation>
    <scope>NUCLEOTIDE SEQUENCE [LARGE SCALE GENOMIC DNA]</scope>
</reference>
<evidence type="ECO:0008006" key="4">
    <source>
        <dbReference type="Google" id="ProtNLM"/>
    </source>
</evidence>
<evidence type="ECO:0000313" key="3">
    <source>
        <dbReference type="Proteomes" id="UP000225564"/>
    </source>
</evidence>
<gene>
    <name evidence="2" type="ORF">pVco5_118</name>
</gene>
<proteinExistence type="predicted"/>
<evidence type="ECO:0000313" key="2">
    <source>
        <dbReference type="EMBL" id="ARM71107.1"/>
    </source>
</evidence>
<accession>A0A1W6JV22</accession>
<feature type="region of interest" description="Disordered" evidence="1">
    <location>
        <begin position="1"/>
        <end position="106"/>
    </location>
</feature>
<sequence>MSQEDNTQVQEPVDIFAMDSEQFEKFDVSTLGSDESVDEADSNLDTDEVDDVDSSEQEEDEYIDVEGLDDELELGEEDESDVPEQEEVSETDEESEESDDTSDEPEIDYAAEYQKLIGEPLRANGKDIPIKSADEARKLMQLGAGYYKNMEALKPARKVIAMLEDNDMMDEEKLSFAIDLLNKNPQAINKLISDQDLSEIVDEKNEGYTPTNKSVSEQALNVKDALKAIEHTETYEKTVNVLGREWDTQSREIVQKSPEAIAMINEHMSNGIYDAVSAEVERRKMFGTIPEGTPDILAYKQVGDEMYAGQAQTAPKGQQADALKANANVPPIRKPKAETNKTKRTTTKPRGKANVTQQMEDVFAMSSEEFKRKYG</sequence>
<keyword evidence="3" id="KW-1185">Reference proteome</keyword>
<dbReference type="EMBL" id="KY612839">
    <property type="protein sequence ID" value="ARM71107.1"/>
    <property type="molecule type" value="Genomic_DNA"/>
</dbReference>
<dbReference type="Proteomes" id="UP000225564">
    <property type="component" value="Segment"/>
</dbReference>
<protein>
    <recommendedName>
        <fullName evidence="4">Tape measure protein</fullName>
    </recommendedName>
</protein>
<feature type="region of interest" description="Disordered" evidence="1">
    <location>
        <begin position="312"/>
        <end position="357"/>
    </location>
</feature>
<evidence type="ECO:0000256" key="1">
    <source>
        <dbReference type="SAM" id="MobiDB-lite"/>
    </source>
</evidence>
<name>A0A1W6JV22_9CAUD</name>
<feature type="compositionally biased region" description="Acidic residues" evidence="1">
    <location>
        <begin position="35"/>
        <end position="106"/>
    </location>
</feature>
<feature type="compositionally biased region" description="Polar residues" evidence="1">
    <location>
        <begin position="1"/>
        <end position="10"/>
    </location>
</feature>
<organism evidence="2 3">
    <name type="scientific">Vibrio phage pVco-5</name>
    <dbReference type="NCBI Taxonomy" id="1965485"/>
    <lineage>
        <taxon>Viruses</taxon>
        <taxon>Duplodnaviria</taxon>
        <taxon>Heunggongvirae</taxon>
        <taxon>Uroviricota</taxon>
        <taxon>Caudoviricetes</taxon>
        <taxon>Schitoviridae</taxon>
        <taxon>Vicoquintavirus</taxon>
        <taxon>Vicoquintavirus Pvco5</taxon>
    </lineage>
</organism>
<feature type="compositionally biased region" description="Basic residues" evidence="1">
    <location>
        <begin position="342"/>
        <end position="351"/>
    </location>
</feature>